<evidence type="ECO:0000313" key="3">
    <source>
        <dbReference type="Proteomes" id="UP001642502"/>
    </source>
</evidence>
<feature type="compositionally biased region" description="Basic and acidic residues" evidence="1">
    <location>
        <begin position="452"/>
        <end position="461"/>
    </location>
</feature>
<evidence type="ECO:0000256" key="1">
    <source>
        <dbReference type="SAM" id="MobiDB-lite"/>
    </source>
</evidence>
<organism evidence="2 3">
    <name type="scientific">Sporothrix epigloea</name>
    <dbReference type="NCBI Taxonomy" id="1892477"/>
    <lineage>
        <taxon>Eukaryota</taxon>
        <taxon>Fungi</taxon>
        <taxon>Dikarya</taxon>
        <taxon>Ascomycota</taxon>
        <taxon>Pezizomycotina</taxon>
        <taxon>Sordariomycetes</taxon>
        <taxon>Sordariomycetidae</taxon>
        <taxon>Ophiostomatales</taxon>
        <taxon>Ophiostomataceae</taxon>
        <taxon>Sporothrix</taxon>
    </lineage>
</organism>
<gene>
    <name evidence="2" type="ORF">SEPCBS119000_002122</name>
</gene>
<feature type="compositionally biased region" description="Low complexity" evidence="1">
    <location>
        <begin position="49"/>
        <end position="91"/>
    </location>
</feature>
<evidence type="ECO:0000313" key="2">
    <source>
        <dbReference type="EMBL" id="CAK7266619.1"/>
    </source>
</evidence>
<feature type="compositionally biased region" description="Basic and acidic residues" evidence="1">
    <location>
        <begin position="255"/>
        <end position="273"/>
    </location>
</feature>
<feature type="compositionally biased region" description="Low complexity" evidence="1">
    <location>
        <begin position="369"/>
        <end position="384"/>
    </location>
</feature>
<dbReference type="EMBL" id="CAWUON010000020">
    <property type="protein sequence ID" value="CAK7266619.1"/>
    <property type="molecule type" value="Genomic_DNA"/>
</dbReference>
<sequence>MAEGNDEPKNPFIRWKQHVDAHIGTTLHGLLGIPNMVSKNFDIRPEANSGAVSAPTGGASPSSSANAHAPSSSQANASSSSSTSHSNRDSSFPSPTDPPNSGDGLDSVDANQLLAWHNFVYYSPYSPLELQRQQHLRMLPPPVPQGVPFGADPFAFNYVDVFEDLLRCSSGRPLLDLADRSYRNVCRQMRYGNAFEPPYSFLHRMHSQSLVDAYFPRTLEAESGKVAVKSDTVNTLNDNTLNDNDLHSVLDLVEQHQEPWQEPSPKAESEWQRNDSSGSLFGELDRVFRVLGRIIDEDTGAATERTQNDVRPKSSSNLDKSEADAEDELYNAMRSAYSNAERSLASLIKTFSGHFDSSHHHANSLPFPSTSSSSSTSFSSSSTSADILAHPPDSSQGETVQTTEEHVDVFGNRHVKIVVQRLDADGNEIARETRYTIRSQSAQQAAAAQRNTKADSDDTNDKTSSPSELSCGEKNESVSPPSVSDGGTSKGSGWFWK</sequence>
<keyword evidence="3" id="KW-1185">Reference proteome</keyword>
<feature type="region of interest" description="Disordered" evidence="1">
    <location>
        <begin position="302"/>
        <end position="323"/>
    </location>
</feature>
<reference evidence="2 3" key="1">
    <citation type="submission" date="2024-01" db="EMBL/GenBank/DDBJ databases">
        <authorList>
            <person name="Allen C."/>
            <person name="Tagirdzhanova G."/>
        </authorList>
    </citation>
    <scope>NUCLEOTIDE SEQUENCE [LARGE SCALE GENOMIC DNA]</scope>
    <source>
        <strain evidence="2 3">CBS 119000</strain>
    </source>
</reference>
<protein>
    <submittedName>
        <fullName evidence="2">Uncharacterized protein</fullName>
    </submittedName>
</protein>
<feature type="region of interest" description="Disordered" evidence="1">
    <location>
        <begin position="48"/>
        <end position="106"/>
    </location>
</feature>
<feature type="compositionally biased region" description="Polar residues" evidence="1">
    <location>
        <begin position="393"/>
        <end position="402"/>
    </location>
</feature>
<feature type="region of interest" description="Disordered" evidence="1">
    <location>
        <begin position="440"/>
        <end position="497"/>
    </location>
</feature>
<proteinExistence type="predicted"/>
<accession>A0ABP0DEF8</accession>
<feature type="compositionally biased region" description="Low complexity" evidence="1">
    <location>
        <begin position="440"/>
        <end position="449"/>
    </location>
</feature>
<name>A0ABP0DEF8_9PEZI</name>
<comment type="caution">
    <text evidence="2">The sequence shown here is derived from an EMBL/GenBank/DDBJ whole genome shotgun (WGS) entry which is preliminary data.</text>
</comment>
<feature type="region of interest" description="Disordered" evidence="1">
    <location>
        <begin position="358"/>
        <end position="404"/>
    </location>
</feature>
<dbReference type="Proteomes" id="UP001642502">
    <property type="component" value="Unassembled WGS sequence"/>
</dbReference>
<feature type="compositionally biased region" description="Polar residues" evidence="1">
    <location>
        <begin position="477"/>
        <end position="487"/>
    </location>
</feature>
<feature type="region of interest" description="Disordered" evidence="1">
    <location>
        <begin position="255"/>
        <end position="277"/>
    </location>
</feature>